<feature type="transmembrane region" description="Helical" evidence="6">
    <location>
        <begin position="144"/>
        <end position="161"/>
    </location>
</feature>
<protein>
    <submittedName>
        <fullName evidence="7">Cytochrome c oxidase assembly protein</fullName>
    </submittedName>
</protein>
<reference evidence="7 8" key="1">
    <citation type="submission" date="2018-09" db="EMBL/GenBank/DDBJ databases">
        <title>Sphingomonas sp. DAC4.</title>
        <authorList>
            <person name="Seo T."/>
        </authorList>
    </citation>
    <scope>NUCLEOTIDE SEQUENCE [LARGE SCALE GENOMIC DNA]</scope>
    <source>
        <strain evidence="7 8">DAC4</strain>
    </source>
</reference>
<feature type="transmembrane region" description="Helical" evidence="6">
    <location>
        <begin position="112"/>
        <end position="132"/>
    </location>
</feature>
<evidence type="ECO:0000256" key="4">
    <source>
        <dbReference type="ARBA" id="ARBA00022989"/>
    </source>
</evidence>
<keyword evidence="3 6" id="KW-0812">Transmembrane</keyword>
<dbReference type="OrthoDB" id="259025at2"/>
<evidence type="ECO:0000256" key="2">
    <source>
        <dbReference type="ARBA" id="ARBA00022475"/>
    </source>
</evidence>
<dbReference type="EMBL" id="QXTF01000001">
    <property type="protein sequence ID" value="RIX32732.1"/>
    <property type="molecule type" value="Genomic_DNA"/>
</dbReference>
<comment type="caution">
    <text evidence="7">The sequence shown here is derived from an EMBL/GenBank/DDBJ whole genome shotgun (WGS) entry which is preliminary data.</text>
</comment>
<evidence type="ECO:0000256" key="1">
    <source>
        <dbReference type="ARBA" id="ARBA00004651"/>
    </source>
</evidence>
<name>A0A418Q495_9SPHN</name>
<dbReference type="AlphaFoldDB" id="A0A418Q495"/>
<feature type="transmembrane region" description="Helical" evidence="6">
    <location>
        <begin position="34"/>
        <end position="51"/>
    </location>
</feature>
<sequence length="249" mass="26945">MTGPQIPLNEALRSYCGPAAGPGELLRQWNADPLLLAVLALGILLSMRKLSRQPANGRRGLSLIALFAILYVSPFCAWGSSLFAVRVTHHLLLALVLAPLAAQLWRHQCQQVAGGLSAWTAAATAAMWSWHAPNLYAWAVTNDLGYWMMQASIFATATLFWDRIFRSPKPASIAALLAAMVAMGLLGALITLSSMPLYAAHFSTTTAWGMTPIEDQQVGGLIMWAPASTVYLFVALALVRSLTRREARA</sequence>
<feature type="transmembrane region" description="Helical" evidence="6">
    <location>
        <begin position="218"/>
        <end position="239"/>
    </location>
</feature>
<dbReference type="GO" id="GO:0005886">
    <property type="term" value="C:plasma membrane"/>
    <property type="evidence" value="ECO:0007669"/>
    <property type="project" value="UniProtKB-SubCell"/>
</dbReference>
<keyword evidence="4 6" id="KW-1133">Transmembrane helix</keyword>
<comment type="subcellular location">
    <subcellularLocation>
        <location evidence="1">Cell membrane</location>
        <topology evidence="1">Multi-pass membrane protein</topology>
    </subcellularLocation>
</comment>
<organism evidence="7 8">
    <name type="scientific">Sphingomonas edaphi</name>
    <dbReference type="NCBI Taxonomy" id="2315689"/>
    <lineage>
        <taxon>Bacteria</taxon>
        <taxon>Pseudomonadati</taxon>
        <taxon>Pseudomonadota</taxon>
        <taxon>Alphaproteobacteria</taxon>
        <taxon>Sphingomonadales</taxon>
        <taxon>Sphingomonadaceae</taxon>
        <taxon>Sphingomonas</taxon>
    </lineage>
</organism>
<evidence type="ECO:0000313" key="8">
    <source>
        <dbReference type="Proteomes" id="UP000285023"/>
    </source>
</evidence>
<dbReference type="Proteomes" id="UP000285023">
    <property type="component" value="Unassembled WGS sequence"/>
</dbReference>
<keyword evidence="5 6" id="KW-0472">Membrane</keyword>
<gene>
    <name evidence="7" type="ORF">D3M59_04870</name>
</gene>
<feature type="transmembrane region" description="Helical" evidence="6">
    <location>
        <begin position="63"/>
        <end position="81"/>
    </location>
</feature>
<proteinExistence type="predicted"/>
<feature type="transmembrane region" description="Helical" evidence="6">
    <location>
        <begin position="87"/>
        <end position="105"/>
    </location>
</feature>
<evidence type="ECO:0000256" key="3">
    <source>
        <dbReference type="ARBA" id="ARBA00022692"/>
    </source>
</evidence>
<evidence type="ECO:0000313" key="7">
    <source>
        <dbReference type="EMBL" id="RIX32732.1"/>
    </source>
</evidence>
<keyword evidence="8" id="KW-1185">Reference proteome</keyword>
<dbReference type="Pfam" id="PF09678">
    <property type="entry name" value="Caa3_CtaG"/>
    <property type="match status" value="1"/>
</dbReference>
<accession>A0A418Q495</accession>
<feature type="transmembrane region" description="Helical" evidence="6">
    <location>
        <begin position="173"/>
        <end position="198"/>
    </location>
</feature>
<evidence type="ECO:0000256" key="6">
    <source>
        <dbReference type="SAM" id="Phobius"/>
    </source>
</evidence>
<dbReference type="InterPro" id="IPR019108">
    <property type="entry name" value="Caa3_assmbl_CtaG-rel"/>
</dbReference>
<keyword evidence="2" id="KW-1003">Cell membrane</keyword>
<evidence type="ECO:0000256" key="5">
    <source>
        <dbReference type="ARBA" id="ARBA00023136"/>
    </source>
</evidence>